<evidence type="ECO:0000313" key="2">
    <source>
        <dbReference type="EMBL" id="PSU33554.1"/>
    </source>
</evidence>
<evidence type="ECO:0000313" key="3">
    <source>
        <dbReference type="Proteomes" id="UP000241222"/>
    </source>
</evidence>
<keyword evidence="3" id="KW-1185">Reference proteome</keyword>
<gene>
    <name evidence="2" type="ORF">C9I99_12310</name>
</gene>
<accession>A0A2T3IY78</accession>
<organism evidence="2 3">
    <name type="scientific">Photobacterium lutimaris</name>
    <dbReference type="NCBI Taxonomy" id="388278"/>
    <lineage>
        <taxon>Bacteria</taxon>
        <taxon>Pseudomonadati</taxon>
        <taxon>Pseudomonadota</taxon>
        <taxon>Gammaproteobacteria</taxon>
        <taxon>Vibrionales</taxon>
        <taxon>Vibrionaceae</taxon>
        <taxon>Photobacterium</taxon>
    </lineage>
</organism>
<evidence type="ECO:0000256" key="1">
    <source>
        <dbReference type="SAM" id="SignalP"/>
    </source>
</evidence>
<reference evidence="2 3" key="1">
    <citation type="submission" date="2018-03" db="EMBL/GenBank/DDBJ databases">
        <title>Whole genome sequencing of Histamine producing bacteria.</title>
        <authorList>
            <person name="Butler K."/>
        </authorList>
    </citation>
    <scope>NUCLEOTIDE SEQUENCE [LARGE SCALE GENOMIC DNA]</scope>
    <source>
        <strain evidence="2 3">JCM 13586</strain>
    </source>
</reference>
<name>A0A2T3IY78_9GAMM</name>
<dbReference type="Proteomes" id="UP000241222">
    <property type="component" value="Unassembled WGS sequence"/>
</dbReference>
<keyword evidence="1" id="KW-0732">Signal</keyword>
<dbReference type="EMBL" id="PYMH01000005">
    <property type="protein sequence ID" value="PSU33554.1"/>
    <property type="molecule type" value="Genomic_DNA"/>
</dbReference>
<sequence length="142" mass="16212">MILRVYIAILLLGVATKVTASVPDLKGTKELCHSSAKLFEKGKMKDLADTLVPHWPINQEEINKLVHQGISQFELFTFRSGSALGTEFIGTRKAGSSFVMHTYAIKFEYHAMRYNCIFYKPKNEWVVNTINWDGKLEPLFNQ</sequence>
<proteinExistence type="predicted"/>
<comment type="caution">
    <text evidence="2">The sequence shown here is derived from an EMBL/GenBank/DDBJ whole genome shotgun (WGS) entry which is preliminary data.</text>
</comment>
<dbReference type="AlphaFoldDB" id="A0A2T3IY78"/>
<feature type="signal peptide" evidence="1">
    <location>
        <begin position="1"/>
        <end position="20"/>
    </location>
</feature>
<protein>
    <recommendedName>
        <fullName evidence="4">DUF4440 domain-containing protein</fullName>
    </recommendedName>
</protein>
<evidence type="ECO:0008006" key="4">
    <source>
        <dbReference type="Google" id="ProtNLM"/>
    </source>
</evidence>
<feature type="chain" id="PRO_5015705247" description="DUF4440 domain-containing protein" evidence="1">
    <location>
        <begin position="21"/>
        <end position="142"/>
    </location>
</feature>